<name>A0ABX0JBB6_9BACL</name>
<dbReference type="RefSeq" id="WP_166151082.1">
    <property type="nucleotide sequence ID" value="NZ_JAAOIW010000005.1"/>
</dbReference>
<keyword evidence="4" id="KW-1185">Reference proteome</keyword>
<reference evidence="3" key="1">
    <citation type="submission" date="2020-03" db="EMBL/GenBank/DDBJ databases">
        <title>Draft sequencing of Paenibacilllus sp. S3N08.</title>
        <authorList>
            <person name="Kim D.-U."/>
        </authorList>
    </citation>
    <scope>NUCLEOTIDE SEQUENCE</scope>
    <source>
        <strain evidence="3">S3N08</strain>
    </source>
</reference>
<gene>
    <name evidence="3" type="ORF">G9U52_15485</name>
</gene>
<keyword evidence="1" id="KW-1015">Disulfide bond</keyword>
<evidence type="ECO:0000259" key="2">
    <source>
        <dbReference type="PROSITE" id="PS51352"/>
    </source>
</evidence>
<proteinExistence type="predicted"/>
<dbReference type="Proteomes" id="UP001165962">
    <property type="component" value="Unassembled WGS sequence"/>
</dbReference>
<dbReference type="InterPro" id="IPR036249">
    <property type="entry name" value="Thioredoxin-like_sf"/>
</dbReference>
<evidence type="ECO:0000313" key="4">
    <source>
        <dbReference type="Proteomes" id="UP001165962"/>
    </source>
</evidence>
<dbReference type="Pfam" id="PF00578">
    <property type="entry name" value="AhpC-TSA"/>
    <property type="match status" value="1"/>
</dbReference>
<dbReference type="SUPFAM" id="SSF52833">
    <property type="entry name" value="Thioredoxin-like"/>
    <property type="match status" value="1"/>
</dbReference>
<evidence type="ECO:0000313" key="3">
    <source>
        <dbReference type="EMBL" id="NHN31241.1"/>
    </source>
</evidence>
<dbReference type="InterPro" id="IPR000866">
    <property type="entry name" value="AhpC/TSA"/>
</dbReference>
<feature type="domain" description="Thioredoxin" evidence="2">
    <location>
        <begin position="45"/>
        <end position="183"/>
    </location>
</feature>
<comment type="caution">
    <text evidence="3">The sequence shown here is derived from an EMBL/GenBank/DDBJ whole genome shotgun (WGS) entry which is preliminary data.</text>
</comment>
<dbReference type="PROSITE" id="PS51352">
    <property type="entry name" value="THIOREDOXIN_2"/>
    <property type="match status" value="1"/>
</dbReference>
<accession>A0ABX0JBB6</accession>
<dbReference type="Gene3D" id="3.40.30.10">
    <property type="entry name" value="Glutaredoxin"/>
    <property type="match status" value="1"/>
</dbReference>
<dbReference type="InterPro" id="IPR050553">
    <property type="entry name" value="Thioredoxin_ResA/DsbE_sf"/>
</dbReference>
<evidence type="ECO:0000256" key="1">
    <source>
        <dbReference type="ARBA" id="ARBA00023157"/>
    </source>
</evidence>
<dbReference type="InterPro" id="IPR017937">
    <property type="entry name" value="Thioredoxin_CS"/>
</dbReference>
<sequence>MMKRSVWRGSLVALLAGLFLLVYIEGGWIGLSKVRAASEAAPMPAARNQPAPAIDLSGLDGKAYHVGGARSKALIINFWASWCGPCHDEAPDLERMYSKYKNELDIYAVNVTKGDQLEEVSKFVKRYGLSFPVLLDQQGSVANKYRLLFVPTSFLVNKQGILVDVIHVLPAEELERRIQQLVKG</sequence>
<organism evidence="3 4">
    <name type="scientific">Paenibacillus agricola</name>
    <dbReference type="NCBI Taxonomy" id="2716264"/>
    <lineage>
        <taxon>Bacteria</taxon>
        <taxon>Bacillati</taxon>
        <taxon>Bacillota</taxon>
        <taxon>Bacilli</taxon>
        <taxon>Bacillales</taxon>
        <taxon>Paenibacillaceae</taxon>
        <taxon>Paenibacillus</taxon>
    </lineage>
</organism>
<dbReference type="PANTHER" id="PTHR42852">
    <property type="entry name" value="THIOL:DISULFIDE INTERCHANGE PROTEIN DSBE"/>
    <property type="match status" value="1"/>
</dbReference>
<dbReference type="CDD" id="cd02966">
    <property type="entry name" value="TlpA_like_family"/>
    <property type="match status" value="1"/>
</dbReference>
<dbReference type="InterPro" id="IPR013766">
    <property type="entry name" value="Thioredoxin_domain"/>
</dbReference>
<dbReference type="EMBL" id="JAAOIW010000005">
    <property type="protein sequence ID" value="NHN31241.1"/>
    <property type="molecule type" value="Genomic_DNA"/>
</dbReference>
<dbReference type="PROSITE" id="PS00194">
    <property type="entry name" value="THIOREDOXIN_1"/>
    <property type="match status" value="1"/>
</dbReference>
<dbReference type="PANTHER" id="PTHR42852:SF1">
    <property type="entry name" value="THIOREDOXIN-LIKE PROTEIN YNEN"/>
    <property type="match status" value="1"/>
</dbReference>
<protein>
    <submittedName>
        <fullName evidence="3">TlpA family protein disulfide reductase</fullName>
    </submittedName>
</protein>